<comment type="caution">
    <text evidence="2">The sequence shown here is derived from an EMBL/GenBank/DDBJ whole genome shotgun (WGS) entry which is preliminary data.</text>
</comment>
<keyword evidence="1" id="KW-1133">Transmembrane helix</keyword>
<name>A0ABX0XI02_9BACT</name>
<accession>A0ABX0XI02</accession>
<feature type="transmembrane region" description="Helical" evidence="1">
    <location>
        <begin position="15"/>
        <end position="34"/>
    </location>
</feature>
<organism evidence="2 3">
    <name type="scientific">Neolewinella antarctica</name>
    <dbReference type="NCBI Taxonomy" id="442734"/>
    <lineage>
        <taxon>Bacteria</taxon>
        <taxon>Pseudomonadati</taxon>
        <taxon>Bacteroidota</taxon>
        <taxon>Saprospiria</taxon>
        <taxon>Saprospirales</taxon>
        <taxon>Lewinellaceae</taxon>
        <taxon>Neolewinella</taxon>
    </lineage>
</organism>
<protein>
    <submittedName>
        <fullName evidence="2">Uncharacterized protein</fullName>
    </submittedName>
</protein>
<feature type="transmembrane region" description="Helical" evidence="1">
    <location>
        <begin position="40"/>
        <end position="64"/>
    </location>
</feature>
<keyword evidence="1" id="KW-0812">Transmembrane</keyword>
<proteinExistence type="predicted"/>
<dbReference type="RefSeq" id="WP_168040351.1">
    <property type="nucleotide sequence ID" value="NZ_JAATJH010000011.1"/>
</dbReference>
<evidence type="ECO:0000256" key="1">
    <source>
        <dbReference type="SAM" id="Phobius"/>
    </source>
</evidence>
<sequence length="194" mass="22017">MDYPYLIQRSKKKSYLAILACLLFVGLGVFTLALDTNGTGSAMIMTVIGWLNIILFTLGAVFFASRLRKKQLPLEITDEGIRDNSSFITPGLTRWEDIKGFRFKKAIPQSVILIDVHDPEAYVQKVDHPTLRANMRHNVKTLGSPAIINTTAIDVSPRKLFELLQEELKFQQTLRSSPGITLPELLRQRDELFR</sequence>
<dbReference type="Proteomes" id="UP000770785">
    <property type="component" value="Unassembled WGS sequence"/>
</dbReference>
<dbReference type="NCBIfam" id="NF041635">
    <property type="entry name" value="STM3941_fam"/>
    <property type="match status" value="1"/>
</dbReference>
<dbReference type="EMBL" id="JAATJH010000011">
    <property type="protein sequence ID" value="NJC28383.1"/>
    <property type="molecule type" value="Genomic_DNA"/>
</dbReference>
<keyword evidence="3" id="KW-1185">Reference proteome</keyword>
<evidence type="ECO:0000313" key="3">
    <source>
        <dbReference type="Proteomes" id="UP000770785"/>
    </source>
</evidence>
<gene>
    <name evidence="2" type="ORF">GGR27_003906</name>
</gene>
<dbReference type="InterPro" id="IPR048136">
    <property type="entry name" value="STM3941-like"/>
</dbReference>
<evidence type="ECO:0000313" key="2">
    <source>
        <dbReference type="EMBL" id="NJC28383.1"/>
    </source>
</evidence>
<reference evidence="2 3" key="1">
    <citation type="submission" date="2020-03" db="EMBL/GenBank/DDBJ databases">
        <title>Genomic Encyclopedia of Type Strains, Phase IV (KMG-IV): sequencing the most valuable type-strain genomes for metagenomic binning, comparative biology and taxonomic classification.</title>
        <authorList>
            <person name="Goeker M."/>
        </authorList>
    </citation>
    <scope>NUCLEOTIDE SEQUENCE [LARGE SCALE GENOMIC DNA]</scope>
    <source>
        <strain evidence="2 3">DSM 105096</strain>
    </source>
</reference>
<keyword evidence="1" id="KW-0472">Membrane</keyword>